<dbReference type="RefSeq" id="XP_044569035.1">
    <property type="nucleotide sequence ID" value="XM_044711250.1"/>
</dbReference>
<evidence type="ECO:0000256" key="3">
    <source>
        <dbReference type="ARBA" id="ARBA00014628"/>
    </source>
</evidence>
<dbReference type="EMBL" id="VFQX01000003">
    <property type="protein sequence ID" value="KAF0984322.1"/>
    <property type="molecule type" value="Genomic_DNA"/>
</dbReference>
<dbReference type="FunFam" id="3.40.1050.10:FF:000001">
    <property type="entry name" value="Carbonic anhydrase"/>
    <property type="match status" value="1"/>
</dbReference>
<feature type="binding site" evidence="9">
    <location>
        <position position="315"/>
    </location>
    <ligand>
        <name>Zn(2+)</name>
        <dbReference type="ChEBI" id="CHEBI:29105"/>
    </ligand>
</feature>
<keyword evidence="4 9" id="KW-0479">Metal-binding</keyword>
<feature type="binding site" evidence="9">
    <location>
        <position position="259"/>
    </location>
    <ligand>
        <name>Zn(2+)</name>
        <dbReference type="ChEBI" id="CHEBI:29105"/>
    </ligand>
</feature>
<reference evidence="10 11" key="1">
    <citation type="journal article" date="2019" name="Sci. Rep.">
        <title>Nanopore sequencing improves the draft genome of the human pathogenic amoeba Naegleria fowleri.</title>
        <authorList>
            <person name="Liechti N."/>
            <person name="Schurch N."/>
            <person name="Bruggmann R."/>
            <person name="Wittwer M."/>
        </authorList>
    </citation>
    <scope>NUCLEOTIDE SEQUENCE [LARGE SCALE GENOMIC DNA]</scope>
    <source>
        <strain evidence="10 11">ATCC 30894</strain>
    </source>
</reference>
<dbReference type="InterPro" id="IPR015892">
    <property type="entry name" value="Carbonic_anhydrase_CS"/>
</dbReference>
<keyword evidence="5 9" id="KW-0862">Zinc</keyword>
<dbReference type="GO" id="GO:0004089">
    <property type="term" value="F:carbonate dehydratase activity"/>
    <property type="evidence" value="ECO:0007669"/>
    <property type="project" value="UniProtKB-EC"/>
</dbReference>
<feature type="binding site" evidence="9">
    <location>
        <position position="261"/>
    </location>
    <ligand>
        <name>Zn(2+)</name>
        <dbReference type="ChEBI" id="CHEBI:29105"/>
    </ligand>
</feature>
<dbReference type="PANTHER" id="PTHR11002:SF76">
    <property type="entry name" value="CARBONIC ANHYDRASE"/>
    <property type="match status" value="1"/>
</dbReference>
<evidence type="ECO:0000256" key="8">
    <source>
        <dbReference type="ARBA" id="ARBA00048348"/>
    </source>
</evidence>
<dbReference type="GO" id="GO:0015976">
    <property type="term" value="P:carbon utilization"/>
    <property type="evidence" value="ECO:0007669"/>
    <property type="project" value="InterPro"/>
</dbReference>
<sequence>MKNLNPFPTSTASVLKTGRRHVALLKGKTLLGNSILLPTYLNSHPPHYLSLLESSGQQRQFHFLSSSSSLGNTFHQRKQTHTLIELNHNIQRFARRSLKMQPQQQQHPQVEEETHPCCNHHNHHHHEQHHDTILLNNNNNNMNNPAMTTTFCPGVDFSTLSIDNQQNTGNSASAFKGEEPSEHNLSRSIEGLLQKFETNRGINAPGRLSRSRSTDEFLTCYDKLLQGNKNFVLEKTSKDPKFFSRLKEVQRPDYMLIGCSDSRVPPDQLTQTQPGQIFIHRNVANLVVNTDLNVMSVLQYAVEVLKVKHVIVMGHTRCGGVMAALTNKQFGLIDNWLRNIKDVYRLHKAEIDAIQDKDQKINRMIELNVIEQTLNLCKTSIVQSAWAKGNTLHVHGWVCDIETGLIKDLEIEETRWKEIEDIYKIDFEL</sequence>
<comment type="caution">
    <text evidence="10">The sequence shown here is derived from an EMBL/GenBank/DDBJ whole genome shotgun (WGS) entry which is preliminary data.</text>
</comment>
<dbReference type="GeneID" id="68114717"/>
<dbReference type="InterPro" id="IPR001765">
    <property type="entry name" value="Carbonic_anhydrase"/>
</dbReference>
<dbReference type="Proteomes" id="UP000444721">
    <property type="component" value="Unassembled WGS sequence"/>
</dbReference>
<dbReference type="InterPro" id="IPR036874">
    <property type="entry name" value="Carbonic_anhydrase_sf"/>
</dbReference>
<evidence type="ECO:0000256" key="9">
    <source>
        <dbReference type="PIRSR" id="PIRSR601765-1"/>
    </source>
</evidence>
<proteinExistence type="inferred from homology"/>
<dbReference type="SUPFAM" id="SSF53056">
    <property type="entry name" value="beta-carbonic anhydrase, cab"/>
    <property type="match status" value="1"/>
</dbReference>
<dbReference type="GO" id="GO:0008270">
    <property type="term" value="F:zinc ion binding"/>
    <property type="evidence" value="ECO:0007669"/>
    <property type="project" value="InterPro"/>
</dbReference>
<dbReference type="VEuPathDB" id="AmoebaDB:NF0001620"/>
<gene>
    <name evidence="10" type="ORF">FDP41_007499</name>
</gene>
<dbReference type="Pfam" id="PF00484">
    <property type="entry name" value="Pro_CA"/>
    <property type="match status" value="1"/>
</dbReference>
<comment type="catalytic activity">
    <reaction evidence="8">
        <text>hydrogencarbonate + H(+) = CO2 + H2O</text>
        <dbReference type="Rhea" id="RHEA:10748"/>
        <dbReference type="ChEBI" id="CHEBI:15377"/>
        <dbReference type="ChEBI" id="CHEBI:15378"/>
        <dbReference type="ChEBI" id="CHEBI:16526"/>
        <dbReference type="ChEBI" id="CHEBI:17544"/>
        <dbReference type="EC" id="4.2.1.1"/>
    </reaction>
</comment>
<dbReference type="EC" id="4.2.1.1" evidence="2"/>
<name>A0A6A5CBB1_NAEFO</name>
<evidence type="ECO:0000313" key="10">
    <source>
        <dbReference type="EMBL" id="KAF0984322.1"/>
    </source>
</evidence>
<evidence type="ECO:0000256" key="2">
    <source>
        <dbReference type="ARBA" id="ARBA00012925"/>
    </source>
</evidence>
<evidence type="ECO:0000256" key="4">
    <source>
        <dbReference type="ARBA" id="ARBA00022723"/>
    </source>
</evidence>
<dbReference type="AlphaFoldDB" id="A0A6A5CBB1"/>
<feature type="binding site" evidence="9">
    <location>
        <position position="318"/>
    </location>
    <ligand>
        <name>Zn(2+)</name>
        <dbReference type="ChEBI" id="CHEBI:29105"/>
    </ligand>
</feature>
<dbReference type="VEuPathDB" id="AmoebaDB:FDP41_007499"/>
<dbReference type="VEuPathDB" id="AmoebaDB:NfTy_003550"/>
<dbReference type="PANTHER" id="PTHR11002">
    <property type="entry name" value="CARBONIC ANHYDRASE"/>
    <property type="match status" value="1"/>
</dbReference>
<evidence type="ECO:0000256" key="7">
    <source>
        <dbReference type="ARBA" id="ARBA00031969"/>
    </source>
</evidence>
<evidence type="ECO:0000313" key="11">
    <source>
        <dbReference type="Proteomes" id="UP000444721"/>
    </source>
</evidence>
<comment type="similarity">
    <text evidence="1">Belongs to the beta-class carbonic anhydrase family.</text>
</comment>
<dbReference type="CDD" id="cd00883">
    <property type="entry name" value="beta_CA_cladeA"/>
    <property type="match status" value="1"/>
</dbReference>
<comment type="cofactor">
    <cofactor evidence="9">
        <name>Zn(2+)</name>
        <dbReference type="ChEBI" id="CHEBI:29105"/>
    </cofactor>
    <text evidence="9">Binds 1 zinc ion per subunit.</text>
</comment>
<evidence type="ECO:0000256" key="1">
    <source>
        <dbReference type="ARBA" id="ARBA00006217"/>
    </source>
</evidence>
<dbReference type="OrthoDB" id="10248475at2759"/>
<keyword evidence="11" id="KW-1185">Reference proteome</keyword>
<accession>A0A6A5CBB1</accession>
<keyword evidence="6" id="KW-0456">Lyase</keyword>
<organism evidence="10 11">
    <name type="scientific">Naegleria fowleri</name>
    <name type="common">Brain eating amoeba</name>
    <dbReference type="NCBI Taxonomy" id="5763"/>
    <lineage>
        <taxon>Eukaryota</taxon>
        <taxon>Discoba</taxon>
        <taxon>Heterolobosea</taxon>
        <taxon>Tetramitia</taxon>
        <taxon>Eutetramitia</taxon>
        <taxon>Vahlkampfiidae</taxon>
        <taxon>Naegleria</taxon>
    </lineage>
</organism>
<dbReference type="PROSITE" id="PS00704">
    <property type="entry name" value="PROK_CO2_ANHYDRASE_1"/>
    <property type="match status" value="1"/>
</dbReference>
<evidence type="ECO:0000256" key="5">
    <source>
        <dbReference type="ARBA" id="ARBA00022833"/>
    </source>
</evidence>
<protein>
    <recommendedName>
        <fullName evidence="3">Carbonic anhydrase</fullName>
        <ecNumber evidence="2">4.2.1.1</ecNumber>
    </recommendedName>
    <alternativeName>
        <fullName evidence="7">Carbonate dehydratase</fullName>
    </alternativeName>
</protein>
<dbReference type="SMART" id="SM00947">
    <property type="entry name" value="Pro_CA"/>
    <property type="match status" value="1"/>
</dbReference>
<dbReference type="VEuPathDB" id="AmoebaDB:NF0001630"/>
<evidence type="ECO:0000256" key="6">
    <source>
        <dbReference type="ARBA" id="ARBA00023239"/>
    </source>
</evidence>
<dbReference type="PROSITE" id="PS00705">
    <property type="entry name" value="PROK_CO2_ANHYDRASE_2"/>
    <property type="match status" value="1"/>
</dbReference>
<dbReference type="Gene3D" id="3.40.1050.10">
    <property type="entry name" value="Carbonic anhydrase"/>
    <property type="match status" value="1"/>
</dbReference>